<dbReference type="AlphaFoldDB" id="A0A0G3H5E5"/>
<evidence type="ECO:0000259" key="1">
    <source>
        <dbReference type="PROSITE" id="PS51186"/>
    </source>
</evidence>
<protein>
    <submittedName>
        <fullName evidence="2">Acetyltransferase (GNAT) domain</fullName>
    </submittedName>
</protein>
<dbReference type="STRING" id="571915.CMUST_13820"/>
<accession>A0A0G3H5E5</accession>
<sequence length="262" mass="29022">MTMDQVSQYRLMYESAMRGEADVRGMSDMQVHRMGPVWVAESSNRGWALVSYSPEQAREIRASHIQDVIDFLASSGSIRSVEWKTWRSDPSLPLDNFGFSFEPEETVMMGDPQVLAQWPNPDGVRVHQVLTESDLEAASNVRSEIFGLNQTRTRQFVERTRHDIEGAGLFAAVADSHIVGLGRMEELSGAGIVGLFSGAVLPQYRGRGIYRALLSARAKRALDVGATVVMSECSAYSRPILSRAGFMAVEHTTPAIYRFDSA</sequence>
<dbReference type="EMBL" id="CP011542">
    <property type="protein sequence ID" value="AKK07058.1"/>
    <property type="molecule type" value="Genomic_DNA"/>
</dbReference>
<evidence type="ECO:0000313" key="3">
    <source>
        <dbReference type="Proteomes" id="UP000035199"/>
    </source>
</evidence>
<name>A0A0G3H5E5_9CORY</name>
<dbReference type="CDD" id="cd04301">
    <property type="entry name" value="NAT_SF"/>
    <property type="match status" value="1"/>
</dbReference>
<dbReference type="RefSeq" id="WP_052844794.1">
    <property type="nucleotide sequence ID" value="NZ_CP011542.1"/>
</dbReference>
<organism evidence="2 3">
    <name type="scientific">Corynebacterium mustelae</name>
    <dbReference type="NCBI Taxonomy" id="571915"/>
    <lineage>
        <taxon>Bacteria</taxon>
        <taxon>Bacillati</taxon>
        <taxon>Actinomycetota</taxon>
        <taxon>Actinomycetes</taxon>
        <taxon>Mycobacteriales</taxon>
        <taxon>Corynebacteriaceae</taxon>
        <taxon>Corynebacterium</taxon>
    </lineage>
</organism>
<dbReference type="PATRIC" id="fig|571915.4.peg.2967"/>
<dbReference type="Pfam" id="PF13673">
    <property type="entry name" value="Acetyltransf_10"/>
    <property type="match status" value="1"/>
</dbReference>
<dbReference type="Gene3D" id="3.40.630.30">
    <property type="match status" value="1"/>
</dbReference>
<evidence type="ECO:0000313" key="2">
    <source>
        <dbReference type="EMBL" id="AKK07058.1"/>
    </source>
</evidence>
<dbReference type="KEGG" id="cmv:CMUST_13820"/>
<gene>
    <name evidence="2" type="ORF">CMUST_13820</name>
</gene>
<dbReference type="GO" id="GO:0016747">
    <property type="term" value="F:acyltransferase activity, transferring groups other than amino-acyl groups"/>
    <property type="evidence" value="ECO:0007669"/>
    <property type="project" value="InterPro"/>
</dbReference>
<dbReference type="InterPro" id="IPR016181">
    <property type="entry name" value="Acyl_CoA_acyltransferase"/>
</dbReference>
<dbReference type="PROSITE" id="PS51186">
    <property type="entry name" value="GNAT"/>
    <property type="match status" value="1"/>
</dbReference>
<reference evidence="3" key="2">
    <citation type="submission" date="2015-05" db="EMBL/GenBank/DDBJ databases">
        <title>Complete genome sequence of Corynebacterium mustelae DSM 45274, isolated from various tissues of a male ferret with lethal sepsis.</title>
        <authorList>
            <person name="Ruckert C."/>
            <person name="Albersmeier A."/>
            <person name="Winkler A."/>
            <person name="Tauch A."/>
        </authorList>
    </citation>
    <scope>NUCLEOTIDE SEQUENCE [LARGE SCALE GENOMIC DNA]</scope>
    <source>
        <strain evidence="3">DSM 45274</strain>
    </source>
</reference>
<proteinExistence type="predicted"/>
<reference evidence="2 3" key="1">
    <citation type="journal article" date="2015" name="Genome Announc.">
        <title>Complete Genome Sequence of the Type Strain Corynebacterium mustelae DSM 45274, Isolated from Various Tissues of a Male Ferret with Lethal Sepsis.</title>
        <authorList>
            <person name="Ruckert C."/>
            <person name="Eimer J."/>
            <person name="Winkler A."/>
            <person name="Tauch A."/>
        </authorList>
    </citation>
    <scope>NUCLEOTIDE SEQUENCE [LARGE SCALE GENOMIC DNA]</scope>
    <source>
        <strain evidence="2 3">DSM 45274</strain>
    </source>
</reference>
<dbReference type="Proteomes" id="UP000035199">
    <property type="component" value="Chromosome"/>
</dbReference>
<dbReference type="SUPFAM" id="SSF55729">
    <property type="entry name" value="Acyl-CoA N-acyltransferases (Nat)"/>
    <property type="match status" value="1"/>
</dbReference>
<keyword evidence="3" id="KW-1185">Reference proteome</keyword>
<feature type="domain" description="N-acetyltransferase" evidence="1">
    <location>
        <begin position="125"/>
        <end position="262"/>
    </location>
</feature>
<dbReference type="InterPro" id="IPR000182">
    <property type="entry name" value="GNAT_dom"/>
</dbReference>
<dbReference type="OrthoDB" id="164800at2"/>
<keyword evidence="2" id="KW-0808">Transferase</keyword>